<evidence type="ECO:0000256" key="2">
    <source>
        <dbReference type="SAM" id="MobiDB-lite"/>
    </source>
</evidence>
<dbReference type="Gene3D" id="2.60.120.10">
    <property type="entry name" value="Jelly Rolls"/>
    <property type="match status" value="1"/>
</dbReference>
<dbReference type="InterPro" id="IPR051610">
    <property type="entry name" value="GPI/OXD"/>
</dbReference>
<evidence type="ECO:0000313" key="3">
    <source>
        <dbReference type="EMBL" id="MFC5970101.1"/>
    </source>
</evidence>
<comment type="caution">
    <text evidence="3">The sequence shown here is derived from an EMBL/GenBank/DDBJ whole genome shotgun (WGS) entry which is preliminary data.</text>
</comment>
<accession>A0ABD5RI06</accession>
<evidence type="ECO:0000313" key="4">
    <source>
        <dbReference type="Proteomes" id="UP001596099"/>
    </source>
</evidence>
<reference evidence="3 4" key="1">
    <citation type="journal article" date="2019" name="Int. J. Syst. Evol. Microbiol.">
        <title>The Global Catalogue of Microorganisms (GCM) 10K type strain sequencing project: providing services to taxonomists for standard genome sequencing and annotation.</title>
        <authorList>
            <consortium name="The Broad Institute Genomics Platform"/>
            <consortium name="The Broad Institute Genome Sequencing Center for Infectious Disease"/>
            <person name="Wu L."/>
            <person name="Ma J."/>
        </authorList>
    </citation>
    <scope>NUCLEOTIDE SEQUENCE [LARGE SCALE GENOMIC DNA]</scope>
    <source>
        <strain evidence="3 4">CGMCC 1.12543</strain>
    </source>
</reference>
<dbReference type="SUPFAM" id="SSF51182">
    <property type="entry name" value="RmlC-like cupins"/>
    <property type="match status" value="1"/>
</dbReference>
<protein>
    <submittedName>
        <fullName evidence="3">Cupin</fullName>
    </submittedName>
</protein>
<dbReference type="InterPro" id="IPR011051">
    <property type="entry name" value="RmlC_Cupin_sf"/>
</dbReference>
<dbReference type="PANTHER" id="PTHR35848:SF9">
    <property type="entry name" value="SLL1358 PROTEIN"/>
    <property type="match status" value="1"/>
</dbReference>
<evidence type="ECO:0000256" key="1">
    <source>
        <dbReference type="ARBA" id="ARBA00022723"/>
    </source>
</evidence>
<feature type="region of interest" description="Disordered" evidence="2">
    <location>
        <begin position="74"/>
        <end position="99"/>
    </location>
</feature>
<dbReference type="InterPro" id="IPR014710">
    <property type="entry name" value="RmlC-like_jellyroll"/>
</dbReference>
<keyword evidence="4" id="KW-1185">Reference proteome</keyword>
<dbReference type="EMBL" id="JBHSQH010000001">
    <property type="protein sequence ID" value="MFC5970101.1"/>
    <property type="molecule type" value="Genomic_DNA"/>
</dbReference>
<dbReference type="RefSeq" id="WP_247418765.1">
    <property type="nucleotide sequence ID" value="NZ_JALLGW010000002.1"/>
</dbReference>
<dbReference type="AlphaFoldDB" id="A0ABD5RI06"/>
<dbReference type="GO" id="GO:0046872">
    <property type="term" value="F:metal ion binding"/>
    <property type="evidence" value="ECO:0007669"/>
    <property type="project" value="UniProtKB-KW"/>
</dbReference>
<dbReference type="Proteomes" id="UP001596099">
    <property type="component" value="Unassembled WGS sequence"/>
</dbReference>
<organism evidence="3 4">
    <name type="scientific">Halomarina salina</name>
    <dbReference type="NCBI Taxonomy" id="1872699"/>
    <lineage>
        <taxon>Archaea</taxon>
        <taxon>Methanobacteriati</taxon>
        <taxon>Methanobacteriota</taxon>
        <taxon>Stenosarchaea group</taxon>
        <taxon>Halobacteria</taxon>
        <taxon>Halobacteriales</taxon>
        <taxon>Natronomonadaceae</taxon>
        <taxon>Halomarina</taxon>
    </lineage>
</organism>
<name>A0ABD5RI06_9EURY</name>
<dbReference type="PANTHER" id="PTHR35848">
    <property type="entry name" value="OXALATE-BINDING PROTEIN"/>
    <property type="match status" value="1"/>
</dbReference>
<sequence length="219" mass="23102">MERVTVDDVASDAAEAGVDRHRLAERLGATGLALTRYRVAPGESLPAGLHAHADQEEVFYVLDGTVAFETLPAVSDENDASDGNGASDGNDASDDDAEEDGHVVEAGGAIRFAPGEFQSGRNAGTSPLDVLAVGAPRDSIDLRFPTTCPDCGRGEMRLVTDDGGPQFVCPACETTRTPTACPDCGGDDLRFRRGEEVRTVVRCSDCETAFETPPVEGEW</sequence>
<keyword evidence="1" id="KW-0479">Metal-binding</keyword>
<gene>
    <name evidence="3" type="ORF">ACFPYI_02040</name>
</gene>
<proteinExistence type="predicted"/>
<feature type="compositionally biased region" description="Low complexity" evidence="2">
    <location>
        <begin position="81"/>
        <end position="90"/>
    </location>
</feature>